<sequence>MVYPVDEDSADSEEELLKRMSTISLRGGGIDEMEGVEMEGVDEMEGVEMTETIDLTKIEANQWSSVSGVEWRGGPVRRRAWTLKNEDKDEDEFFEATGSGTVDSEEDLLRGMENITLRDSGKEPEMIEMMEMTTLKKMD</sequence>
<keyword evidence="2" id="KW-1185">Reference proteome</keyword>
<evidence type="ECO:0000313" key="1">
    <source>
        <dbReference type="EMBL" id="CCX09277.1"/>
    </source>
</evidence>
<accession>U4L0W9</accession>
<dbReference type="AlphaFoldDB" id="U4L0W9"/>
<organism evidence="1 2">
    <name type="scientific">Pyronema omphalodes (strain CBS 100304)</name>
    <name type="common">Pyronema confluens</name>
    <dbReference type="NCBI Taxonomy" id="1076935"/>
    <lineage>
        <taxon>Eukaryota</taxon>
        <taxon>Fungi</taxon>
        <taxon>Dikarya</taxon>
        <taxon>Ascomycota</taxon>
        <taxon>Pezizomycotina</taxon>
        <taxon>Pezizomycetes</taxon>
        <taxon>Pezizales</taxon>
        <taxon>Pyronemataceae</taxon>
        <taxon>Pyronema</taxon>
    </lineage>
</organism>
<name>U4L0W9_PYROM</name>
<dbReference type="Proteomes" id="UP000018144">
    <property type="component" value="Unassembled WGS sequence"/>
</dbReference>
<protein>
    <submittedName>
        <fullName evidence="1">Uncharacterized protein</fullName>
    </submittedName>
</protein>
<reference evidence="1 2" key="1">
    <citation type="journal article" date="2013" name="PLoS Genet.">
        <title>The genome and development-dependent transcriptomes of Pyronema confluens: a window into fungal evolution.</title>
        <authorList>
            <person name="Traeger S."/>
            <person name="Altegoer F."/>
            <person name="Freitag M."/>
            <person name="Gabaldon T."/>
            <person name="Kempken F."/>
            <person name="Kumar A."/>
            <person name="Marcet-Houben M."/>
            <person name="Poggeler S."/>
            <person name="Stajich J.E."/>
            <person name="Nowrousian M."/>
        </authorList>
    </citation>
    <scope>NUCLEOTIDE SEQUENCE [LARGE SCALE GENOMIC DNA]</scope>
    <source>
        <strain evidence="2">CBS 100304</strain>
        <tissue evidence="1">Vegetative mycelium</tissue>
    </source>
</reference>
<gene>
    <name evidence="1" type="ORF">PCON_08870</name>
</gene>
<evidence type="ECO:0000313" key="2">
    <source>
        <dbReference type="Proteomes" id="UP000018144"/>
    </source>
</evidence>
<proteinExistence type="predicted"/>
<dbReference type="EMBL" id="HF935448">
    <property type="protein sequence ID" value="CCX09277.1"/>
    <property type="molecule type" value="Genomic_DNA"/>
</dbReference>